<dbReference type="SMART" id="SM00360">
    <property type="entry name" value="RRM"/>
    <property type="match status" value="2"/>
</dbReference>
<keyword evidence="5" id="KW-0508">mRNA splicing</keyword>
<dbReference type="InterPro" id="IPR035979">
    <property type="entry name" value="RBD_domain_sf"/>
</dbReference>
<dbReference type="CDD" id="cd12285">
    <property type="entry name" value="RRM3_RBM39_like"/>
    <property type="match status" value="1"/>
</dbReference>
<accession>A0A1G4KKS0</accession>
<reference evidence="10" key="1">
    <citation type="submission" date="2016-03" db="EMBL/GenBank/DDBJ databases">
        <authorList>
            <person name="Devillers Hugo."/>
        </authorList>
    </citation>
    <scope>NUCLEOTIDE SEQUENCE [LARGE SCALE GENOMIC DNA]</scope>
</reference>
<name>A0A1G4KKS0_9SACH</name>
<evidence type="ECO:0000256" key="1">
    <source>
        <dbReference type="ARBA" id="ARBA00007747"/>
    </source>
</evidence>
<comment type="similarity">
    <text evidence="1">Belongs to the HTATSF1 family.</text>
</comment>
<dbReference type="InterPro" id="IPR000504">
    <property type="entry name" value="RRM_dom"/>
</dbReference>
<feature type="domain" description="RRM" evidence="8">
    <location>
        <begin position="43"/>
        <end position="129"/>
    </location>
</feature>
<dbReference type="EMBL" id="LT598447">
    <property type="protein sequence ID" value="SCV05160.1"/>
    <property type="molecule type" value="Genomic_DNA"/>
</dbReference>
<keyword evidence="4 6" id="KW-0694">RNA-binding</keyword>
<dbReference type="CDD" id="cd12281">
    <property type="entry name" value="RRM1_TatSF1_like"/>
    <property type="match status" value="1"/>
</dbReference>
<dbReference type="Proteomes" id="UP000189911">
    <property type="component" value="Chromosome H"/>
</dbReference>
<dbReference type="InterPro" id="IPR012677">
    <property type="entry name" value="Nucleotide-bd_a/b_plait_sf"/>
</dbReference>
<evidence type="ECO:0000256" key="7">
    <source>
        <dbReference type="SAM" id="MobiDB-lite"/>
    </source>
</evidence>
<sequence length="287" mass="32864">MDDEELELKRQLRKAKADELARRKRQREDAEDLKNFKKPLPNCAIYVSNLPLKDLNKEEIIDEFTRFGIIRKDPITDQPRCKLYVDKDGIFKGDALIVYFRPESVEMAIELMNGATYKGQKLKVEEATFNEAAKKTETTLEEASEFKKMKVLKSKEQERELNDWSDTESRSEKSRDDESSSNRSTESMSDKVTRVVILTNVLDLYANLGPQEVAEIAADLKDGCQAVGEVVSLELDDVLGQAKVEYSTQELARECCQMMNGRYFDGRKLMAYTLDEESSDGLRDLLN</sequence>
<evidence type="ECO:0000256" key="6">
    <source>
        <dbReference type="PROSITE-ProRule" id="PRU00176"/>
    </source>
</evidence>
<keyword evidence="10" id="KW-1185">Reference proteome</keyword>
<dbReference type="PANTHER" id="PTHR15608:SF0">
    <property type="entry name" value="HIV TAT-SPECIFIC FACTOR 1"/>
    <property type="match status" value="1"/>
</dbReference>
<dbReference type="PROSITE" id="PS50102">
    <property type="entry name" value="RRM"/>
    <property type="match status" value="1"/>
</dbReference>
<dbReference type="SUPFAM" id="SSF54928">
    <property type="entry name" value="RNA-binding domain, RBD"/>
    <property type="match status" value="1"/>
</dbReference>
<gene>
    <name evidence="9" type="ORF">LANO_0H01376G</name>
</gene>
<feature type="compositionally biased region" description="Basic and acidic residues" evidence="7">
    <location>
        <begin position="157"/>
        <end position="180"/>
    </location>
</feature>
<dbReference type="Gene3D" id="3.30.70.330">
    <property type="match status" value="2"/>
</dbReference>
<dbReference type="AlphaFoldDB" id="A0A1G4KKS0"/>
<dbReference type="GO" id="GO:0000398">
    <property type="term" value="P:mRNA splicing, via spliceosome"/>
    <property type="evidence" value="ECO:0007669"/>
    <property type="project" value="InterPro"/>
</dbReference>
<keyword evidence="3" id="KW-0677">Repeat</keyword>
<evidence type="ECO:0000313" key="10">
    <source>
        <dbReference type="Proteomes" id="UP000189911"/>
    </source>
</evidence>
<feature type="region of interest" description="Disordered" evidence="7">
    <location>
        <begin position="157"/>
        <end position="188"/>
    </location>
</feature>
<dbReference type="InterPro" id="IPR034393">
    <property type="entry name" value="TatSF1-like"/>
</dbReference>
<dbReference type="GO" id="GO:0005686">
    <property type="term" value="C:U2 snRNP"/>
    <property type="evidence" value="ECO:0007669"/>
    <property type="project" value="TreeGrafter"/>
</dbReference>
<organism evidence="9 10">
    <name type="scientific">Lachancea nothofagi CBS 11611</name>
    <dbReference type="NCBI Taxonomy" id="1266666"/>
    <lineage>
        <taxon>Eukaryota</taxon>
        <taxon>Fungi</taxon>
        <taxon>Dikarya</taxon>
        <taxon>Ascomycota</taxon>
        <taxon>Saccharomycotina</taxon>
        <taxon>Saccharomycetes</taxon>
        <taxon>Saccharomycetales</taxon>
        <taxon>Saccharomycetaceae</taxon>
        <taxon>Lachancea</taxon>
    </lineage>
</organism>
<keyword evidence="2" id="KW-0507">mRNA processing</keyword>
<dbReference type="OrthoDB" id="10258585at2759"/>
<evidence type="ECO:0000256" key="4">
    <source>
        <dbReference type="ARBA" id="ARBA00022884"/>
    </source>
</evidence>
<evidence type="ECO:0000259" key="8">
    <source>
        <dbReference type="PROSITE" id="PS50102"/>
    </source>
</evidence>
<dbReference type="PANTHER" id="PTHR15608">
    <property type="entry name" value="SPLICING FACTOR U2AF-ASSOCIATED PROTEIN 2"/>
    <property type="match status" value="1"/>
</dbReference>
<dbReference type="InterPro" id="IPR034392">
    <property type="entry name" value="TatSF1-like_RRM1"/>
</dbReference>
<proteinExistence type="inferred from homology"/>
<dbReference type="Pfam" id="PF00076">
    <property type="entry name" value="RRM_1"/>
    <property type="match status" value="2"/>
</dbReference>
<evidence type="ECO:0000256" key="3">
    <source>
        <dbReference type="ARBA" id="ARBA00022737"/>
    </source>
</evidence>
<dbReference type="GO" id="GO:0005684">
    <property type="term" value="C:U2-type spliceosomal complex"/>
    <property type="evidence" value="ECO:0007669"/>
    <property type="project" value="TreeGrafter"/>
</dbReference>
<evidence type="ECO:0000313" key="9">
    <source>
        <dbReference type="EMBL" id="SCV05160.1"/>
    </source>
</evidence>
<protein>
    <submittedName>
        <fullName evidence="9">LANO_0H01376g1_1</fullName>
    </submittedName>
</protein>
<dbReference type="GO" id="GO:0003723">
    <property type="term" value="F:RNA binding"/>
    <property type="evidence" value="ECO:0007669"/>
    <property type="project" value="UniProtKB-UniRule"/>
</dbReference>
<evidence type="ECO:0000256" key="5">
    <source>
        <dbReference type="ARBA" id="ARBA00023187"/>
    </source>
</evidence>
<evidence type="ECO:0000256" key="2">
    <source>
        <dbReference type="ARBA" id="ARBA00022664"/>
    </source>
</evidence>